<proteinExistence type="predicted"/>
<dbReference type="RefSeq" id="WP_121978220.1">
    <property type="nucleotide sequence ID" value="NZ_JBHTLH010000019.1"/>
</dbReference>
<evidence type="ECO:0000313" key="2">
    <source>
        <dbReference type="Proteomes" id="UP001597156"/>
    </source>
</evidence>
<dbReference type="EMBL" id="JBHTLH010000019">
    <property type="protein sequence ID" value="MFD1125310.1"/>
    <property type="molecule type" value="Genomic_DNA"/>
</dbReference>
<evidence type="ECO:0000313" key="1">
    <source>
        <dbReference type="EMBL" id="MFD1125310.1"/>
    </source>
</evidence>
<organism evidence="1 2">
    <name type="scientific">Lentilactobacillus raoultii</name>
    <dbReference type="NCBI Taxonomy" id="1987503"/>
    <lineage>
        <taxon>Bacteria</taxon>
        <taxon>Bacillati</taxon>
        <taxon>Bacillota</taxon>
        <taxon>Bacilli</taxon>
        <taxon>Lactobacillales</taxon>
        <taxon>Lactobacillaceae</taxon>
        <taxon>Lentilactobacillus</taxon>
    </lineage>
</organism>
<name>A0ABW3PT06_9LACO</name>
<reference evidence="2" key="1">
    <citation type="journal article" date="2019" name="Int. J. Syst. Evol. Microbiol.">
        <title>The Global Catalogue of Microorganisms (GCM) 10K type strain sequencing project: providing services to taxonomists for standard genome sequencing and annotation.</title>
        <authorList>
            <consortium name="The Broad Institute Genomics Platform"/>
            <consortium name="The Broad Institute Genome Sequencing Center for Infectious Disease"/>
            <person name="Wu L."/>
            <person name="Ma J."/>
        </authorList>
    </citation>
    <scope>NUCLEOTIDE SEQUENCE [LARGE SCALE GENOMIC DNA]</scope>
    <source>
        <strain evidence="2">CCUG 71848</strain>
    </source>
</reference>
<comment type="caution">
    <text evidence="1">The sequence shown here is derived from an EMBL/GenBank/DDBJ whole genome shotgun (WGS) entry which is preliminary data.</text>
</comment>
<dbReference type="Proteomes" id="UP001597156">
    <property type="component" value="Unassembled WGS sequence"/>
</dbReference>
<sequence length="164" mass="18813">MKKYLLIILGCLLVISWGSMGYYLSHDDSPQKLLSNVASQNGNQRLIPSSVITLNIDKREDQVILGTTTQKVLIVSERTKNTIGYQSSLSNFIKSSDLSPKKIKFIEIPRKGLSNRNFFYGRLKSSQPTPEFKGQKLSTVWVGRIRLWYTLLRDNDYHQITFPK</sequence>
<keyword evidence="2" id="KW-1185">Reference proteome</keyword>
<protein>
    <submittedName>
        <fullName evidence="1">Uncharacterized protein</fullName>
    </submittedName>
</protein>
<accession>A0ABW3PT06</accession>
<gene>
    <name evidence="1" type="ORF">ACFQ22_08070</name>
</gene>